<gene>
    <name evidence="2" type="ORF">RB636_37920</name>
</gene>
<evidence type="ECO:0000313" key="3">
    <source>
        <dbReference type="Proteomes" id="UP001348265"/>
    </source>
</evidence>
<reference evidence="2 3" key="1">
    <citation type="submission" date="2023-08" db="EMBL/GenBank/DDBJ databases">
        <authorList>
            <person name="Sharma P."/>
            <person name="Verma V."/>
            <person name="Mohan M.K."/>
            <person name="Dubey A.K."/>
        </authorList>
    </citation>
    <scope>NUCLEOTIDE SEQUENCE [LARGE SCALE GENOMIC DNA]</scope>
    <source>
        <strain evidence="2 3">ADP4</strain>
    </source>
</reference>
<feature type="transmembrane region" description="Helical" evidence="1">
    <location>
        <begin position="211"/>
        <end position="229"/>
    </location>
</feature>
<organism evidence="2 3">
    <name type="scientific">Streptomyces chrestomyceticus</name>
    <dbReference type="NCBI Taxonomy" id="68185"/>
    <lineage>
        <taxon>Bacteria</taxon>
        <taxon>Bacillati</taxon>
        <taxon>Actinomycetota</taxon>
        <taxon>Actinomycetes</taxon>
        <taxon>Kitasatosporales</taxon>
        <taxon>Streptomycetaceae</taxon>
        <taxon>Streptomyces</taxon>
    </lineage>
</organism>
<keyword evidence="1" id="KW-0812">Transmembrane</keyword>
<proteinExistence type="predicted"/>
<evidence type="ECO:0000313" key="2">
    <source>
        <dbReference type="EMBL" id="MEF3118941.1"/>
    </source>
</evidence>
<evidence type="ECO:0000256" key="1">
    <source>
        <dbReference type="SAM" id="Phobius"/>
    </source>
</evidence>
<keyword evidence="3" id="KW-1185">Reference proteome</keyword>
<feature type="transmembrane region" description="Helical" evidence="1">
    <location>
        <begin position="269"/>
        <end position="286"/>
    </location>
</feature>
<accession>A0ABU7X5Z7</accession>
<feature type="transmembrane region" description="Helical" evidence="1">
    <location>
        <begin position="120"/>
        <end position="138"/>
    </location>
</feature>
<protein>
    <recommendedName>
        <fullName evidence="4">Integral membrane protein</fullName>
    </recommendedName>
</protein>
<keyword evidence="1" id="KW-1133">Transmembrane helix</keyword>
<sequence>MTESPEQARTTRLLRLYPASYRREHGPEIAAIHADVIRGAGRLARLREAADMVRHALRVHLCLTSADGPGRFLAAAAPYVLAVVCAPALFGVLTHATLWADDWTAQISADGGQSADRVEWLVDQCAAVAGALALLCGAGGRWGPARLLAVFSAVALPVTTWVLDADYLISYRYLDRPLLATVDILGPVLTTLVLLCCPADLPPVRVRDRTVIAAVAVAGFLTRTLAWVIGSTGEVTWTTQMLWGMEALAPLTVLAVFLFTALARGGPNARFTAAGILTAALLWLWHDYGLLGSVPYGGLLTAALLAAAVLAAVVVRRRHRTASGTGPARS</sequence>
<comment type="caution">
    <text evidence="2">The sequence shown here is derived from an EMBL/GenBank/DDBJ whole genome shotgun (WGS) entry which is preliminary data.</text>
</comment>
<dbReference type="Proteomes" id="UP001348265">
    <property type="component" value="Unassembled WGS sequence"/>
</dbReference>
<evidence type="ECO:0008006" key="4">
    <source>
        <dbReference type="Google" id="ProtNLM"/>
    </source>
</evidence>
<feature type="transmembrane region" description="Helical" evidence="1">
    <location>
        <begin position="298"/>
        <end position="315"/>
    </location>
</feature>
<dbReference type="EMBL" id="JAVFKM010000034">
    <property type="protein sequence ID" value="MEF3118941.1"/>
    <property type="molecule type" value="Genomic_DNA"/>
</dbReference>
<keyword evidence="1" id="KW-0472">Membrane</keyword>
<dbReference type="RefSeq" id="WP_331789851.1">
    <property type="nucleotide sequence ID" value="NZ_JAVFKM010000034.1"/>
</dbReference>
<name>A0ABU7X5Z7_9ACTN</name>
<feature type="transmembrane region" description="Helical" evidence="1">
    <location>
        <begin position="145"/>
        <end position="163"/>
    </location>
</feature>
<feature type="transmembrane region" description="Helical" evidence="1">
    <location>
        <begin position="178"/>
        <end position="199"/>
    </location>
</feature>
<feature type="transmembrane region" description="Helical" evidence="1">
    <location>
        <begin position="79"/>
        <end position="100"/>
    </location>
</feature>
<feature type="transmembrane region" description="Helical" evidence="1">
    <location>
        <begin position="241"/>
        <end position="262"/>
    </location>
</feature>